<dbReference type="Proteomes" id="UP000528322">
    <property type="component" value="Unassembled WGS sequence"/>
</dbReference>
<dbReference type="EMBL" id="JACHID010000007">
    <property type="protein sequence ID" value="MBB5021956.1"/>
    <property type="molecule type" value="Genomic_DNA"/>
</dbReference>
<protein>
    <submittedName>
        <fullName evidence="1">Uncharacterized protein</fullName>
    </submittedName>
</protein>
<proteinExistence type="predicted"/>
<comment type="caution">
    <text evidence="1">The sequence shown here is derived from an EMBL/GenBank/DDBJ whole genome shotgun (WGS) entry which is preliminary data.</text>
</comment>
<keyword evidence="2" id="KW-1185">Reference proteome</keyword>
<organism evidence="1 2">
    <name type="scientific">Desulfurispira natronophila</name>
    <dbReference type="NCBI Taxonomy" id="682562"/>
    <lineage>
        <taxon>Bacteria</taxon>
        <taxon>Pseudomonadati</taxon>
        <taxon>Chrysiogenota</taxon>
        <taxon>Chrysiogenia</taxon>
        <taxon>Chrysiogenales</taxon>
        <taxon>Chrysiogenaceae</taxon>
        <taxon>Desulfurispira</taxon>
    </lineage>
</organism>
<sequence length="103" mass="11922">MEKEHFEILLEHMRSEFRAVAAGHESLRQELGRKIDDFRDEVNDRFKVVDTQILALNYKIEAVDEKLSNRIDAVETKLSIKIDAVAQDIAEHRADTEVHRAHG</sequence>
<dbReference type="AlphaFoldDB" id="A0A7W7Y4I8"/>
<dbReference type="RefSeq" id="WP_183731584.1">
    <property type="nucleotide sequence ID" value="NZ_JACHID010000007.1"/>
</dbReference>
<dbReference type="Gene3D" id="1.20.120.20">
    <property type="entry name" value="Apolipoprotein"/>
    <property type="match status" value="1"/>
</dbReference>
<name>A0A7W7Y4I8_9BACT</name>
<evidence type="ECO:0000313" key="2">
    <source>
        <dbReference type="Proteomes" id="UP000528322"/>
    </source>
</evidence>
<reference evidence="1 2" key="1">
    <citation type="submission" date="2020-08" db="EMBL/GenBank/DDBJ databases">
        <title>Genomic Encyclopedia of Type Strains, Phase IV (KMG-IV): sequencing the most valuable type-strain genomes for metagenomic binning, comparative biology and taxonomic classification.</title>
        <authorList>
            <person name="Goeker M."/>
        </authorList>
    </citation>
    <scope>NUCLEOTIDE SEQUENCE [LARGE SCALE GENOMIC DNA]</scope>
    <source>
        <strain evidence="1 2">DSM 22071</strain>
    </source>
</reference>
<evidence type="ECO:0000313" key="1">
    <source>
        <dbReference type="EMBL" id="MBB5021956.1"/>
    </source>
</evidence>
<accession>A0A7W7Y4I8</accession>
<gene>
    <name evidence="1" type="ORF">HNR37_001273</name>
</gene>